<dbReference type="AlphaFoldDB" id="A0AAN6M0M6"/>
<sequence length="157" mass="17805">MSLFRLTRPTSSLRFPLLHRTFLATRPLSSDTPTLLSTLQPELKSAMRAKDKPRLAVLRSLLAEITNASKTPKPVSNDAALYSLLSKHIKASQAAIEEFEAAKRQDLVEKEQGQVDILEGYLGRIEVVGEEEIREIVKEVGGGRRRWGWWLGRLWLR</sequence>
<proteinExistence type="inferred from homology"/>
<comment type="caution">
    <text evidence="2">The sequence shown here is derived from an EMBL/GenBank/DDBJ whole genome shotgun (WGS) entry which is preliminary data.</text>
</comment>
<accession>A0AAN6M0M6</accession>
<dbReference type="GO" id="GO:0005739">
    <property type="term" value="C:mitochondrion"/>
    <property type="evidence" value="ECO:0007669"/>
    <property type="project" value="UniProtKB-SubCell"/>
</dbReference>
<dbReference type="InterPro" id="IPR003789">
    <property type="entry name" value="Asn/Gln_tRNA_amidoTrase-B-like"/>
</dbReference>
<protein>
    <recommendedName>
        <fullName evidence="1">Altered inheritance of mitochondria protein 41</fullName>
    </recommendedName>
</protein>
<dbReference type="PANTHER" id="PTHR28055:SF1">
    <property type="entry name" value="ALTERED INHERITANCE OF MITOCHONDRIA PROTEIN 41, MITOCHONDRIAL"/>
    <property type="match status" value="1"/>
</dbReference>
<evidence type="ECO:0000256" key="1">
    <source>
        <dbReference type="RuleBase" id="RU365099"/>
    </source>
</evidence>
<reference evidence="2 3" key="1">
    <citation type="submission" date="2021-02" db="EMBL/GenBank/DDBJ databases">
        <title>Genome assembly of Pseudopithomyces chartarum.</title>
        <authorList>
            <person name="Jauregui R."/>
            <person name="Singh J."/>
            <person name="Voisey C."/>
        </authorList>
    </citation>
    <scope>NUCLEOTIDE SEQUENCE [LARGE SCALE GENOMIC DNA]</scope>
    <source>
        <strain evidence="2 3">AGR01</strain>
    </source>
</reference>
<evidence type="ECO:0000313" key="2">
    <source>
        <dbReference type="EMBL" id="KAK3209562.1"/>
    </source>
</evidence>
<dbReference type="EMBL" id="WVTA01000006">
    <property type="protein sequence ID" value="KAK3209562.1"/>
    <property type="molecule type" value="Genomic_DNA"/>
</dbReference>
<comment type="similarity">
    <text evidence="1">Belongs to the AIM41 family.</text>
</comment>
<dbReference type="Proteomes" id="UP001280581">
    <property type="component" value="Unassembled WGS sequence"/>
</dbReference>
<gene>
    <name evidence="1" type="primary">AIM41</name>
    <name evidence="2" type="ORF">GRF29_69g2142873</name>
</gene>
<dbReference type="SUPFAM" id="SSF89095">
    <property type="entry name" value="GatB/YqeY motif"/>
    <property type="match status" value="1"/>
</dbReference>
<keyword evidence="1" id="KW-0496">Mitochondrion</keyword>
<name>A0AAN6M0M6_9PLEO</name>
<dbReference type="InterPro" id="IPR042184">
    <property type="entry name" value="YqeY/Aim41_N"/>
</dbReference>
<dbReference type="Gene3D" id="1.10.1510.10">
    <property type="entry name" value="Uncharacterised protein YqeY/AIM41 PF09424, N-terminal domain"/>
    <property type="match status" value="1"/>
</dbReference>
<keyword evidence="3" id="KW-1185">Reference proteome</keyword>
<dbReference type="InterPro" id="IPR019004">
    <property type="entry name" value="YqeY/Aim41"/>
</dbReference>
<dbReference type="PANTHER" id="PTHR28055">
    <property type="entry name" value="ALTERED INHERITANCE OF MITOCHONDRIA PROTEIN 41, MITOCHONDRIAL"/>
    <property type="match status" value="1"/>
</dbReference>
<dbReference type="GO" id="GO:0016884">
    <property type="term" value="F:carbon-nitrogen ligase activity, with glutamine as amido-N-donor"/>
    <property type="evidence" value="ECO:0007669"/>
    <property type="project" value="UniProtKB-UniRule"/>
</dbReference>
<evidence type="ECO:0000313" key="3">
    <source>
        <dbReference type="Proteomes" id="UP001280581"/>
    </source>
</evidence>
<organism evidence="2 3">
    <name type="scientific">Pseudopithomyces chartarum</name>
    <dbReference type="NCBI Taxonomy" id="1892770"/>
    <lineage>
        <taxon>Eukaryota</taxon>
        <taxon>Fungi</taxon>
        <taxon>Dikarya</taxon>
        <taxon>Ascomycota</taxon>
        <taxon>Pezizomycotina</taxon>
        <taxon>Dothideomycetes</taxon>
        <taxon>Pleosporomycetidae</taxon>
        <taxon>Pleosporales</taxon>
        <taxon>Massarineae</taxon>
        <taxon>Didymosphaeriaceae</taxon>
        <taxon>Pseudopithomyces</taxon>
    </lineage>
</organism>
<comment type="subcellular location">
    <subcellularLocation>
        <location evidence="1">Mitochondrion</location>
    </subcellularLocation>
</comment>
<dbReference type="Pfam" id="PF09424">
    <property type="entry name" value="YqeY"/>
    <property type="match status" value="1"/>
</dbReference>